<name>A0AAN6ZS59_9PEZI</name>
<dbReference type="Proteomes" id="UP001302745">
    <property type="component" value="Unassembled WGS sequence"/>
</dbReference>
<reference evidence="1" key="1">
    <citation type="journal article" date="2023" name="Mol. Phylogenet. Evol.">
        <title>Genome-scale phylogeny and comparative genomics of the fungal order Sordariales.</title>
        <authorList>
            <person name="Hensen N."/>
            <person name="Bonometti L."/>
            <person name="Westerberg I."/>
            <person name="Brannstrom I.O."/>
            <person name="Guillou S."/>
            <person name="Cros-Aarteil S."/>
            <person name="Calhoun S."/>
            <person name="Haridas S."/>
            <person name="Kuo A."/>
            <person name="Mondo S."/>
            <person name="Pangilinan J."/>
            <person name="Riley R."/>
            <person name="LaButti K."/>
            <person name="Andreopoulos B."/>
            <person name="Lipzen A."/>
            <person name="Chen C."/>
            <person name="Yan M."/>
            <person name="Daum C."/>
            <person name="Ng V."/>
            <person name="Clum A."/>
            <person name="Steindorff A."/>
            <person name="Ohm R.A."/>
            <person name="Martin F."/>
            <person name="Silar P."/>
            <person name="Natvig D.O."/>
            <person name="Lalanne C."/>
            <person name="Gautier V."/>
            <person name="Ament-Velasquez S.L."/>
            <person name="Kruys A."/>
            <person name="Hutchinson M.I."/>
            <person name="Powell A.J."/>
            <person name="Barry K."/>
            <person name="Miller A.N."/>
            <person name="Grigoriev I.V."/>
            <person name="Debuchy R."/>
            <person name="Gladieux P."/>
            <person name="Hiltunen Thoren M."/>
            <person name="Johannesson H."/>
        </authorList>
    </citation>
    <scope>NUCLEOTIDE SEQUENCE</scope>
    <source>
        <strain evidence="1">CBS 538.74</strain>
    </source>
</reference>
<gene>
    <name evidence="1" type="ORF">C8A00DRAFT_19310</name>
</gene>
<evidence type="ECO:0000313" key="1">
    <source>
        <dbReference type="EMBL" id="KAK4148942.1"/>
    </source>
</evidence>
<dbReference type="EMBL" id="MU857229">
    <property type="protein sequence ID" value="KAK4148942.1"/>
    <property type="molecule type" value="Genomic_DNA"/>
</dbReference>
<comment type="caution">
    <text evidence="1">The sequence shown here is derived from an EMBL/GenBank/DDBJ whole genome shotgun (WGS) entry which is preliminary data.</text>
</comment>
<evidence type="ECO:0000313" key="2">
    <source>
        <dbReference type="Proteomes" id="UP001302745"/>
    </source>
</evidence>
<reference evidence="1" key="2">
    <citation type="submission" date="2023-05" db="EMBL/GenBank/DDBJ databases">
        <authorList>
            <consortium name="Lawrence Berkeley National Laboratory"/>
            <person name="Steindorff A."/>
            <person name="Hensen N."/>
            <person name="Bonometti L."/>
            <person name="Westerberg I."/>
            <person name="Brannstrom I.O."/>
            <person name="Guillou S."/>
            <person name="Cros-Aarteil S."/>
            <person name="Calhoun S."/>
            <person name="Haridas S."/>
            <person name="Kuo A."/>
            <person name="Mondo S."/>
            <person name="Pangilinan J."/>
            <person name="Riley R."/>
            <person name="Labutti K."/>
            <person name="Andreopoulos B."/>
            <person name="Lipzen A."/>
            <person name="Chen C."/>
            <person name="Yanf M."/>
            <person name="Daum C."/>
            <person name="Ng V."/>
            <person name="Clum A."/>
            <person name="Ohm R."/>
            <person name="Martin F."/>
            <person name="Silar P."/>
            <person name="Natvig D."/>
            <person name="Lalanne C."/>
            <person name="Gautier V."/>
            <person name="Ament-Velasquez S.L."/>
            <person name="Kruys A."/>
            <person name="Hutchinson M.I."/>
            <person name="Powell A.J."/>
            <person name="Barry K."/>
            <person name="Miller A.N."/>
            <person name="Grigoriev I.V."/>
            <person name="Debuchy R."/>
            <person name="Gladieux P."/>
            <person name="Thoren M.H."/>
            <person name="Johannesson H."/>
        </authorList>
    </citation>
    <scope>NUCLEOTIDE SEQUENCE</scope>
    <source>
        <strain evidence="1">CBS 538.74</strain>
    </source>
</reference>
<sequence>MLFPSRNANHVVDPGTMACHSSFEDQEYDRSTRVTIFRAFSWYETEPPASPHLKAMLRASRIEKGIFYDKEHQLWLPAMQKPNSAALFDPVFVPDDVSQVAVPLYDPDRSVLVRLEEDTPPDDDIRGGVLIYRAGQVRLGSARCSSCQERQISRETIDGLVTHTAPIPVCVTAGRFCHGICAQCFAMGGSLPERLQRCSVSQRLTYEEFQELNKGGEGVAIGPAVFLGESAEEQAWAEQLLF</sequence>
<dbReference type="AlphaFoldDB" id="A0AAN6ZS59"/>
<proteinExistence type="predicted"/>
<organism evidence="1 2">
    <name type="scientific">Chaetomidium leptoderma</name>
    <dbReference type="NCBI Taxonomy" id="669021"/>
    <lineage>
        <taxon>Eukaryota</taxon>
        <taxon>Fungi</taxon>
        <taxon>Dikarya</taxon>
        <taxon>Ascomycota</taxon>
        <taxon>Pezizomycotina</taxon>
        <taxon>Sordariomycetes</taxon>
        <taxon>Sordariomycetidae</taxon>
        <taxon>Sordariales</taxon>
        <taxon>Chaetomiaceae</taxon>
        <taxon>Chaetomidium</taxon>
    </lineage>
</organism>
<keyword evidence="2" id="KW-1185">Reference proteome</keyword>
<protein>
    <submittedName>
        <fullName evidence="1">Uncharacterized protein</fullName>
    </submittedName>
</protein>
<accession>A0AAN6ZS59</accession>